<evidence type="ECO:0000313" key="9">
    <source>
        <dbReference type="Proteomes" id="UP001208689"/>
    </source>
</evidence>
<dbReference type="EMBL" id="CP104013">
    <property type="protein sequence ID" value="UYP44528.1"/>
    <property type="molecule type" value="Genomic_DNA"/>
</dbReference>
<dbReference type="PANTHER" id="PTHR11985:SF35">
    <property type="entry name" value="ANAEROBIC GLYCEROL-3-PHOSPHATE DEHYDROGENASE SUBUNIT A"/>
    <property type="match status" value="1"/>
</dbReference>
<comment type="similarity">
    <text evidence="2 6">Belongs to the FAD-dependent glycerol-3-phosphate dehydrogenase family.</text>
</comment>
<reference evidence="8" key="1">
    <citation type="submission" date="2022-09" db="EMBL/GenBank/DDBJ databases">
        <title>Actin cytoskeleton and complex cell architecture in an #Asgard archaeon.</title>
        <authorList>
            <person name="Ponce Toledo R.I."/>
            <person name="Schleper C."/>
            <person name="Rodrigues Oliveira T."/>
            <person name="Wollweber F."/>
            <person name="Xu J."/>
            <person name="Rittmann S."/>
            <person name="Klingl A."/>
            <person name="Pilhofer M."/>
        </authorList>
    </citation>
    <scope>NUCLEOTIDE SEQUENCE</scope>
    <source>
        <strain evidence="8">B-35</strain>
    </source>
</reference>
<comment type="catalytic activity">
    <reaction evidence="6">
        <text>a quinone + sn-glycerol 3-phosphate = dihydroxyacetone phosphate + a quinol</text>
        <dbReference type="Rhea" id="RHEA:18977"/>
        <dbReference type="ChEBI" id="CHEBI:24646"/>
        <dbReference type="ChEBI" id="CHEBI:57597"/>
        <dbReference type="ChEBI" id="CHEBI:57642"/>
        <dbReference type="ChEBI" id="CHEBI:132124"/>
        <dbReference type="EC" id="1.1.5.3"/>
    </reaction>
</comment>
<gene>
    <name evidence="8" type="ORF">NEF87_000813</name>
</gene>
<evidence type="ECO:0000313" key="8">
    <source>
        <dbReference type="EMBL" id="UYP44528.1"/>
    </source>
</evidence>
<keyword evidence="3 6" id="KW-0285">Flavoprotein</keyword>
<dbReference type="SUPFAM" id="SSF54373">
    <property type="entry name" value="FAD-linked reductases, C-terminal domain"/>
    <property type="match status" value="1"/>
</dbReference>
<dbReference type="PRINTS" id="PR01001">
    <property type="entry name" value="FADG3PDH"/>
</dbReference>
<dbReference type="InterPro" id="IPR036188">
    <property type="entry name" value="FAD/NAD-bd_sf"/>
</dbReference>
<sequence length="549" mass="62410">MQDKLNYNAIIIGGGATGAGIARDLSLRGLKVIVFEKKDIAEGTTGRCHGLLHSGARYVKSDPVAAKECSKENKILKNIAPHIIDPCNGYFVGFEGDDPDYIKHFPQYCLESGVECEEISLSTFKTLEPECSDEIIKVYKVSDAYIDPFLLTYYNILDAEKHGAKIHPYTKVIDIVRDKQKIIGVKTKNMQNGEVQNYYGEIIVNATGPWANEIEEKLHVSEPLQLIPMMGTLIIYDKRLVNSVINRLVYPKDGDIIVPSHQSIIVGTTSIQVKSNDIDSVSPTDSEIQQLKDAGAKLIPKLEKSRMLRYYSGVRPLVKLDQTKKKERERELSNISRKYVIVDYEEQGFPGLITVFGGKMTTYRLMAEEISNLVCSKLGNTSKCITHEKILPGGKNSYSKIELKTLLETDDKNAFDISLKWGSFIEEMTEICQECLNGKWKIINDRIICKCESVSESEIRWVKENLHVSRIDDYRRRTRQGMGRCQGQFCLFKIADIETQLTTKSHAQIIEELKEALFKRWKTEQWSDQNMKRQIKLSKFMYLFGGGLN</sequence>
<dbReference type="InterPro" id="IPR041854">
    <property type="entry name" value="BFD-like_2Fe2S-bd_dom_sf"/>
</dbReference>
<dbReference type="PANTHER" id="PTHR11985">
    <property type="entry name" value="GLYCEROL-3-PHOSPHATE DEHYDROGENASE"/>
    <property type="match status" value="1"/>
</dbReference>
<dbReference type="GO" id="GO:0004368">
    <property type="term" value="F:glycerol-3-phosphate dehydrogenase (quinone) activity"/>
    <property type="evidence" value="ECO:0007669"/>
    <property type="project" value="UniProtKB-EC"/>
</dbReference>
<organism evidence="8 9">
    <name type="scientific">Candidatus Lokiarchaeum ossiferum</name>
    <dbReference type="NCBI Taxonomy" id="2951803"/>
    <lineage>
        <taxon>Archaea</taxon>
        <taxon>Promethearchaeati</taxon>
        <taxon>Promethearchaeota</taxon>
        <taxon>Promethearchaeia</taxon>
        <taxon>Promethearchaeales</taxon>
        <taxon>Promethearchaeaceae</taxon>
        <taxon>Candidatus Lokiarchaeum</taxon>
    </lineage>
</organism>
<dbReference type="Gene3D" id="3.50.50.60">
    <property type="entry name" value="FAD/NAD(P)-binding domain"/>
    <property type="match status" value="3"/>
</dbReference>
<keyword evidence="4" id="KW-0274">FAD</keyword>
<comment type="cofactor">
    <cofactor evidence="1 6">
        <name>FAD</name>
        <dbReference type="ChEBI" id="CHEBI:57692"/>
    </cofactor>
</comment>
<dbReference type="InterPro" id="IPR006076">
    <property type="entry name" value="FAD-dep_OxRdtase"/>
</dbReference>
<accession>A0ABY6HLY9</accession>
<feature type="domain" description="FAD dependent oxidoreductase" evidence="7">
    <location>
        <begin position="9"/>
        <end position="362"/>
    </location>
</feature>
<dbReference type="Proteomes" id="UP001208689">
    <property type="component" value="Chromosome"/>
</dbReference>
<evidence type="ECO:0000256" key="4">
    <source>
        <dbReference type="ARBA" id="ARBA00022827"/>
    </source>
</evidence>
<protein>
    <recommendedName>
        <fullName evidence="6">Glycerol-3-phosphate dehydrogenase</fullName>
        <ecNumber evidence="6">1.1.5.3</ecNumber>
    </recommendedName>
</protein>
<keyword evidence="5 6" id="KW-0560">Oxidoreductase</keyword>
<proteinExistence type="inferred from homology"/>
<keyword evidence="9" id="KW-1185">Reference proteome</keyword>
<dbReference type="PROSITE" id="PS00978">
    <property type="entry name" value="FAD_G3PDH_2"/>
    <property type="match status" value="1"/>
</dbReference>
<dbReference type="SUPFAM" id="SSF51905">
    <property type="entry name" value="FAD/NAD(P)-binding domain"/>
    <property type="match status" value="1"/>
</dbReference>
<evidence type="ECO:0000259" key="7">
    <source>
        <dbReference type="Pfam" id="PF01266"/>
    </source>
</evidence>
<name>A0ABY6HLY9_9ARCH</name>
<dbReference type="Pfam" id="PF01266">
    <property type="entry name" value="DAO"/>
    <property type="match status" value="1"/>
</dbReference>
<dbReference type="InterPro" id="IPR000447">
    <property type="entry name" value="G3P_DH_FAD-dep"/>
</dbReference>
<dbReference type="PROSITE" id="PS00977">
    <property type="entry name" value="FAD_G3PDH_1"/>
    <property type="match status" value="1"/>
</dbReference>
<evidence type="ECO:0000256" key="1">
    <source>
        <dbReference type="ARBA" id="ARBA00001974"/>
    </source>
</evidence>
<evidence type="ECO:0000256" key="3">
    <source>
        <dbReference type="ARBA" id="ARBA00022630"/>
    </source>
</evidence>
<evidence type="ECO:0000256" key="2">
    <source>
        <dbReference type="ARBA" id="ARBA00007330"/>
    </source>
</evidence>
<dbReference type="EC" id="1.1.5.3" evidence="6"/>
<evidence type="ECO:0000256" key="5">
    <source>
        <dbReference type="ARBA" id="ARBA00023002"/>
    </source>
</evidence>
<dbReference type="CDD" id="cd19946">
    <property type="entry name" value="GlpA-like_Fer2_BFD-like"/>
    <property type="match status" value="1"/>
</dbReference>
<dbReference type="NCBIfam" id="NF008313">
    <property type="entry name" value="PRK11101.1"/>
    <property type="match status" value="1"/>
</dbReference>
<evidence type="ECO:0000256" key="6">
    <source>
        <dbReference type="RuleBase" id="RU361217"/>
    </source>
</evidence>
<dbReference type="Gene3D" id="1.10.10.1100">
    <property type="entry name" value="BFD-like [2Fe-2S]-binding domain"/>
    <property type="match status" value="1"/>
</dbReference>